<gene>
    <name evidence="3" type="ORF">ODALV1_LOCUS10860</name>
</gene>
<keyword evidence="4" id="KW-1185">Reference proteome</keyword>
<keyword evidence="2" id="KW-1133">Transmembrane helix</keyword>
<feature type="transmembrane region" description="Helical" evidence="2">
    <location>
        <begin position="95"/>
        <end position="121"/>
    </location>
</feature>
<dbReference type="EMBL" id="CAXLJM020000033">
    <property type="protein sequence ID" value="CAL8101499.1"/>
    <property type="molecule type" value="Genomic_DNA"/>
</dbReference>
<evidence type="ECO:0000313" key="4">
    <source>
        <dbReference type="Proteomes" id="UP001642540"/>
    </source>
</evidence>
<reference evidence="3 4" key="1">
    <citation type="submission" date="2024-08" db="EMBL/GenBank/DDBJ databases">
        <authorList>
            <person name="Cucini C."/>
            <person name="Frati F."/>
        </authorList>
    </citation>
    <scope>NUCLEOTIDE SEQUENCE [LARGE SCALE GENOMIC DNA]</scope>
</reference>
<feature type="region of interest" description="Disordered" evidence="1">
    <location>
        <begin position="1"/>
        <end position="34"/>
    </location>
</feature>
<keyword evidence="2" id="KW-0812">Transmembrane</keyword>
<dbReference type="Proteomes" id="UP001642540">
    <property type="component" value="Unassembled WGS sequence"/>
</dbReference>
<keyword evidence="2" id="KW-0472">Membrane</keyword>
<sequence>MSAAPYKGEVGRNASFDKHKMNTQNHRLPTAEPPEDFQAEPMAFDIKSSQNDSVIKSTHQKYQPFSCFRFRRPAMGSTTFWDPSLKFIQVAAREIGVVLILLEALILLGGYLMILAVHYSIRVFIRKLKKKRDVEDDNVQYMHIRNHEVRPVVPRRLPRGRMAGG</sequence>
<protein>
    <submittedName>
        <fullName evidence="3">Uncharacterized protein</fullName>
    </submittedName>
</protein>
<evidence type="ECO:0000256" key="1">
    <source>
        <dbReference type="SAM" id="MobiDB-lite"/>
    </source>
</evidence>
<name>A0ABP1QFF9_9HEXA</name>
<evidence type="ECO:0000256" key="2">
    <source>
        <dbReference type="SAM" id="Phobius"/>
    </source>
</evidence>
<proteinExistence type="predicted"/>
<evidence type="ECO:0000313" key="3">
    <source>
        <dbReference type="EMBL" id="CAL8101499.1"/>
    </source>
</evidence>
<comment type="caution">
    <text evidence="3">The sequence shown here is derived from an EMBL/GenBank/DDBJ whole genome shotgun (WGS) entry which is preliminary data.</text>
</comment>
<organism evidence="3 4">
    <name type="scientific">Orchesella dallaii</name>
    <dbReference type="NCBI Taxonomy" id="48710"/>
    <lineage>
        <taxon>Eukaryota</taxon>
        <taxon>Metazoa</taxon>
        <taxon>Ecdysozoa</taxon>
        <taxon>Arthropoda</taxon>
        <taxon>Hexapoda</taxon>
        <taxon>Collembola</taxon>
        <taxon>Entomobryomorpha</taxon>
        <taxon>Entomobryoidea</taxon>
        <taxon>Orchesellidae</taxon>
        <taxon>Orchesellinae</taxon>
        <taxon>Orchesella</taxon>
    </lineage>
</organism>
<accession>A0ABP1QFF9</accession>